<dbReference type="GO" id="GO:0005975">
    <property type="term" value="P:carbohydrate metabolic process"/>
    <property type="evidence" value="ECO:0007669"/>
    <property type="project" value="InterPro"/>
</dbReference>
<feature type="active site" description="For ring-opening step" evidence="3">
    <location>
        <position position="138"/>
    </location>
</feature>
<keyword evidence="1 3" id="KW-0378">Hydrolase</keyword>
<evidence type="ECO:0000313" key="5">
    <source>
        <dbReference type="EMBL" id="HJB11968.1"/>
    </source>
</evidence>
<feature type="active site" description="Proton acceptor; for enolization step" evidence="3">
    <location>
        <position position="69"/>
    </location>
</feature>
<dbReference type="InterPro" id="IPR037171">
    <property type="entry name" value="NagB/RpiA_transferase-like"/>
</dbReference>
<comment type="function">
    <text evidence="3">Catalyzes the reversible isomerization-deamination of glucosamine 6-phosphate (GlcN6P) to form fructose 6-phosphate (Fru6P) and ammonium ion.</text>
</comment>
<comment type="caution">
    <text evidence="3">Lacks conserved residue(s) required for the propagation of feature annotation.</text>
</comment>
<dbReference type="EC" id="3.5.99.6" evidence="3"/>
<dbReference type="PROSITE" id="PS01161">
    <property type="entry name" value="GLC_GALNAC_ISOMERASE"/>
    <property type="match status" value="1"/>
</dbReference>
<name>A0A9D2LG33_9MICO</name>
<dbReference type="GO" id="GO:0004342">
    <property type="term" value="F:glucosamine-6-phosphate deaminase activity"/>
    <property type="evidence" value="ECO:0007669"/>
    <property type="project" value="UniProtKB-UniRule"/>
</dbReference>
<feature type="active site" description="For ring-opening step" evidence="3">
    <location>
        <position position="145"/>
    </location>
</feature>
<dbReference type="InterPro" id="IPR004547">
    <property type="entry name" value="Glucosamine6P_isomerase"/>
</dbReference>
<dbReference type="GO" id="GO:0019262">
    <property type="term" value="P:N-acetylneuraminate catabolic process"/>
    <property type="evidence" value="ECO:0007669"/>
    <property type="project" value="UniProtKB-UniRule"/>
</dbReference>
<dbReference type="InterPro" id="IPR006148">
    <property type="entry name" value="Glc/Gal-6P_isomerase"/>
</dbReference>
<dbReference type="GO" id="GO:0042802">
    <property type="term" value="F:identical protein binding"/>
    <property type="evidence" value="ECO:0007669"/>
    <property type="project" value="TreeGrafter"/>
</dbReference>
<evidence type="ECO:0000259" key="4">
    <source>
        <dbReference type="Pfam" id="PF01182"/>
    </source>
</evidence>
<feature type="domain" description="Glucosamine/galactosamine-6-phosphate isomerase" evidence="4">
    <location>
        <begin position="9"/>
        <end position="226"/>
    </location>
</feature>
<dbReference type="AlphaFoldDB" id="A0A9D2LG33"/>
<gene>
    <name evidence="3 5" type="primary">nagB</name>
    <name evidence="5" type="ORF">H9786_15835</name>
</gene>
<dbReference type="Gene3D" id="3.40.50.1360">
    <property type="match status" value="1"/>
</dbReference>
<comment type="catalytic activity">
    <reaction evidence="3">
        <text>alpha-D-glucosamine 6-phosphate + H2O = beta-D-fructose 6-phosphate + NH4(+)</text>
        <dbReference type="Rhea" id="RHEA:12172"/>
        <dbReference type="ChEBI" id="CHEBI:15377"/>
        <dbReference type="ChEBI" id="CHEBI:28938"/>
        <dbReference type="ChEBI" id="CHEBI:57634"/>
        <dbReference type="ChEBI" id="CHEBI:75989"/>
        <dbReference type="EC" id="3.5.99.6"/>
    </reaction>
</comment>
<dbReference type="GO" id="GO:0006046">
    <property type="term" value="P:N-acetylglucosamine catabolic process"/>
    <property type="evidence" value="ECO:0007669"/>
    <property type="project" value="UniProtKB-UniRule"/>
</dbReference>
<evidence type="ECO:0000256" key="2">
    <source>
        <dbReference type="ARBA" id="ARBA00023277"/>
    </source>
</evidence>
<dbReference type="PANTHER" id="PTHR11280">
    <property type="entry name" value="GLUCOSAMINE-6-PHOSPHATE ISOMERASE"/>
    <property type="match status" value="1"/>
</dbReference>
<keyword evidence="2 3" id="KW-0119">Carbohydrate metabolism</keyword>
<dbReference type="NCBIfam" id="NF001684">
    <property type="entry name" value="PRK00443.1-4"/>
    <property type="match status" value="1"/>
</dbReference>
<evidence type="ECO:0000313" key="6">
    <source>
        <dbReference type="Proteomes" id="UP000823823"/>
    </source>
</evidence>
<dbReference type="GO" id="GO:0006043">
    <property type="term" value="P:glucosamine catabolic process"/>
    <property type="evidence" value="ECO:0007669"/>
    <property type="project" value="TreeGrafter"/>
</dbReference>
<reference evidence="5" key="2">
    <citation type="submission" date="2021-04" db="EMBL/GenBank/DDBJ databases">
        <authorList>
            <person name="Gilroy R."/>
        </authorList>
    </citation>
    <scope>NUCLEOTIDE SEQUENCE</scope>
    <source>
        <strain evidence="5">ChiHjej13B12-24818</strain>
    </source>
</reference>
<proteinExistence type="inferred from homology"/>
<reference evidence="5" key="1">
    <citation type="journal article" date="2021" name="PeerJ">
        <title>Extensive microbial diversity within the chicken gut microbiome revealed by metagenomics and culture.</title>
        <authorList>
            <person name="Gilroy R."/>
            <person name="Ravi A."/>
            <person name="Getino M."/>
            <person name="Pursley I."/>
            <person name="Horton D.L."/>
            <person name="Alikhan N.F."/>
            <person name="Baker D."/>
            <person name="Gharbi K."/>
            <person name="Hall N."/>
            <person name="Watson M."/>
            <person name="Adriaenssens E.M."/>
            <person name="Foster-Nyarko E."/>
            <person name="Jarju S."/>
            <person name="Secka A."/>
            <person name="Antonio M."/>
            <person name="Oren A."/>
            <person name="Chaudhuri R.R."/>
            <person name="La Ragione R."/>
            <person name="Hildebrand F."/>
            <person name="Pallen M.J."/>
        </authorList>
    </citation>
    <scope>NUCLEOTIDE SEQUENCE</scope>
    <source>
        <strain evidence="5">ChiHjej13B12-24818</strain>
    </source>
</reference>
<sequence>MEIIIVADADEGARIVADQFEQIVREAGSTGATLGLATGSSPLPAYRELIRRHRHEGLSFAACRAFLLDEYVGLPAGHEQSYHRFIRDNFVSGIDIDDAAVISPDGTADDPAVEAARYDAGIGAAGGVDLQILGIGSNGHIAFNEPGSSLASRTRPVVLAESTIADNSRYFETREDVPVQAISQGLGTIGEARRIVLTASGQNKAEAIAQMAEGAVSARWPATSLQLHPEVTVVVDEAAASRLELADYYRHTRRIVDHHTGTGHS</sequence>
<dbReference type="EMBL" id="DWZH01000134">
    <property type="protein sequence ID" value="HJB11968.1"/>
    <property type="molecule type" value="Genomic_DNA"/>
</dbReference>
<comment type="caution">
    <text evidence="5">The sequence shown here is derived from an EMBL/GenBank/DDBJ whole genome shotgun (WGS) entry which is preliminary data.</text>
</comment>
<dbReference type="Pfam" id="PF01182">
    <property type="entry name" value="Glucosamine_iso"/>
    <property type="match status" value="1"/>
</dbReference>
<dbReference type="NCBIfam" id="TIGR00502">
    <property type="entry name" value="nagB"/>
    <property type="match status" value="1"/>
</dbReference>
<organism evidence="5 6">
    <name type="scientific">Candidatus Brachybacterium merdavium</name>
    <dbReference type="NCBI Taxonomy" id="2838513"/>
    <lineage>
        <taxon>Bacteria</taxon>
        <taxon>Bacillati</taxon>
        <taxon>Actinomycetota</taxon>
        <taxon>Actinomycetes</taxon>
        <taxon>Micrococcales</taxon>
        <taxon>Dermabacteraceae</taxon>
        <taxon>Brachybacterium</taxon>
    </lineage>
</organism>
<protein>
    <recommendedName>
        <fullName evidence="3">Glucosamine-6-phosphate deaminase</fullName>
        <ecNumber evidence="3">3.5.99.6</ecNumber>
    </recommendedName>
    <alternativeName>
        <fullName evidence="3">GlcN6P deaminase</fullName>
        <shortName evidence="3">GNPDA</shortName>
    </alternativeName>
    <alternativeName>
        <fullName evidence="3">Glucosamine-6-phosphate isomerase</fullName>
    </alternativeName>
</protein>
<dbReference type="InterPro" id="IPR018321">
    <property type="entry name" value="Glucosamine6P_isomerase_CS"/>
</dbReference>
<accession>A0A9D2LG33</accession>
<dbReference type="Proteomes" id="UP000823823">
    <property type="component" value="Unassembled WGS sequence"/>
</dbReference>
<dbReference type="HAMAP" id="MF_01241">
    <property type="entry name" value="GlcN6P_deamin"/>
    <property type="match status" value="1"/>
</dbReference>
<comment type="pathway">
    <text evidence="3">Amino-sugar metabolism; N-acetylneuraminate degradation; D-fructose 6-phosphate from N-acetylneuraminate: step 5/5.</text>
</comment>
<comment type="similarity">
    <text evidence="3">Belongs to the glucosamine/galactosamine-6-phosphate isomerase family. NagB subfamily.</text>
</comment>
<dbReference type="CDD" id="cd01399">
    <property type="entry name" value="GlcN6P_deaminase"/>
    <property type="match status" value="1"/>
</dbReference>
<dbReference type="GO" id="GO:0005737">
    <property type="term" value="C:cytoplasm"/>
    <property type="evidence" value="ECO:0007669"/>
    <property type="project" value="TreeGrafter"/>
</dbReference>
<dbReference type="SUPFAM" id="SSF100950">
    <property type="entry name" value="NagB/RpiA/CoA transferase-like"/>
    <property type="match status" value="1"/>
</dbReference>
<evidence type="ECO:0000256" key="1">
    <source>
        <dbReference type="ARBA" id="ARBA00022801"/>
    </source>
</evidence>
<evidence type="ECO:0000256" key="3">
    <source>
        <dbReference type="HAMAP-Rule" id="MF_01241"/>
    </source>
</evidence>
<feature type="active site" description="Proton acceptor; for ring-opening step" evidence="3">
    <location>
        <position position="140"/>
    </location>
</feature>
<dbReference type="PANTHER" id="PTHR11280:SF5">
    <property type="entry name" value="GLUCOSAMINE-6-PHOSPHATE ISOMERASE"/>
    <property type="match status" value="1"/>
</dbReference>